<evidence type="ECO:0000256" key="1">
    <source>
        <dbReference type="ARBA" id="ARBA00001917"/>
    </source>
</evidence>
<evidence type="ECO:0000256" key="2">
    <source>
        <dbReference type="ARBA" id="ARBA00005979"/>
    </source>
</evidence>
<dbReference type="PANTHER" id="PTHR22893:SF91">
    <property type="entry name" value="NADPH DEHYDROGENASE 2-RELATED"/>
    <property type="match status" value="1"/>
</dbReference>
<feature type="domain" description="NADH:flavin oxidoreductase/NADH oxidase N-terminal" evidence="5">
    <location>
        <begin position="11"/>
        <end position="347"/>
    </location>
</feature>
<gene>
    <name evidence="6" type="ORF">MPUS1402_LOCUS9425</name>
</gene>
<evidence type="ECO:0000313" key="6">
    <source>
        <dbReference type="EMBL" id="CAD8244837.1"/>
    </source>
</evidence>
<sequence length="381" mass="41447">MPTHGPLLPELSKPLKAGEFELKNRVVLAPLTRARSGEDRVPNATNVEYYRQRACAGLVITEATTVSPMANGWADSPGIYTREQVAGWKNVVDAVHAEGGTIACQLWYIGRPGHSTYMPDGGPVVSASDVPIDPKHDGVWGADFKKHPHETPSPLTLEQIETLIEEYGVAAANAKEAGFDGIEVHAGNGYLLDQFLQSSTNKRDDKYGGDFDGRFTLLKEIIEKCVEKAFPTSRIGVRISPNGVFNGMGSADNHDAFVHYAKRLQKMNLAYLSVMDGLGFGYHDVSPVVDLPCLRKDAGYTNALFGNVGYTGESANAAIEAGDADAIIFGRPFIANPDLPYRLTNGWELAESDASKWYTAGEESRKTPEIGYADYPAYEVK</sequence>
<dbReference type="GO" id="GO:0010181">
    <property type="term" value="F:FMN binding"/>
    <property type="evidence" value="ECO:0007669"/>
    <property type="project" value="InterPro"/>
</dbReference>
<dbReference type="CDD" id="cd02933">
    <property type="entry name" value="OYE_like_FMN"/>
    <property type="match status" value="1"/>
</dbReference>
<dbReference type="GO" id="GO:0005829">
    <property type="term" value="C:cytosol"/>
    <property type="evidence" value="ECO:0007669"/>
    <property type="project" value="UniProtKB-ARBA"/>
</dbReference>
<proteinExistence type="inferred from homology"/>
<comment type="similarity">
    <text evidence="2">Belongs to the NADH:flavin oxidoreductase/NADH oxidase family.</text>
</comment>
<dbReference type="SUPFAM" id="SSF51395">
    <property type="entry name" value="FMN-linked oxidoreductases"/>
    <property type="match status" value="1"/>
</dbReference>
<reference evidence="6" key="1">
    <citation type="submission" date="2021-01" db="EMBL/GenBank/DDBJ databases">
        <authorList>
            <person name="Corre E."/>
            <person name="Pelletier E."/>
            <person name="Niang G."/>
            <person name="Scheremetjew M."/>
            <person name="Finn R."/>
            <person name="Kale V."/>
            <person name="Holt S."/>
            <person name="Cochrane G."/>
            <person name="Meng A."/>
            <person name="Brown T."/>
            <person name="Cohen L."/>
        </authorList>
    </citation>
    <scope>NUCLEOTIDE SEQUENCE</scope>
    <source>
        <strain evidence="6">RCC1614</strain>
    </source>
</reference>
<evidence type="ECO:0000259" key="5">
    <source>
        <dbReference type="Pfam" id="PF00724"/>
    </source>
</evidence>
<dbReference type="EMBL" id="HBDY01012443">
    <property type="protein sequence ID" value="CAD8244837.1"/>
    <property type="molecule type" value="Transcribed_RNA"/>
</dbReference>
<dbReference type="Gene3D" id="3.20.20.70">
    <property type="entry name" value="Aldolase class I"/>
    <property type="match status" value="1"/>
</dbReference>
<dbReference type="AlphaFoldDB" id="A0A7R9Y5I4"/>
<dbReference type="InterPro" id="IPR045247">
    <property type="entry name" value="Oye-like"/>
</dbReference>
<dbReference type="GO" id="GO:0016628">
    <property type="term" value="F:oxidoreductase activity, acting on the CH-CH group of donors, NAD or NADP as acceptor"/>
    <property type="evidence" value="ECO:0007669"/>
    <property type="project" value="UniProtKB-ARBA"/>
</dbReference>
<evidence type="ECO:0000256" key="3">
    <source>
        <dbReference type="ARBA" id="ARBA00022643"/>
    </source>
</evidence>
<dbReference type="InterPro" id="IPR013785">
    <property type="entry name" value="Aldolase_TIM"/>
</dbReference>
<keyword evidence="3" id="KW-0288">FMN</keyword>
<accession>A0A7R9Y5I4</accession>
<dbReference type="InterPro" id="IPR001155">
    <property type="entry name" value="OxRdtase_FMN_N"/>
</dbReference>
<keyword evidence="3" id="KW-0285">Flavoprotein</keyword>
<organism evidence="6">
    <name type="scientific">Micromonas pusilla</name>
    <name type="common">Picoplanktonic green alga</name>
    <name type="synonym">Chromulina pusilla</name>
    <dbReference type="NCBI Taxonomy" id="38833"/>
    <lineage>
        <taxon>Eukaryota</taxon>
        <taxon>Viridiplantae</taxon>
        <taxon>Chlorophyta</taxon>
        <taxon>Mamiellophyceae</taxon>
        <taxon>Mamiellales</taxon>
        <taxon>Mamiellaceae</taxon>
        <taxon>Micromonas</taxon>
    </lineage>
</organism>
<dbReference type="Pfam" id="PF00724">
    <property type="entry name" value="Oxidored_FMN"/>
    <property type="match status" value="1"/>
</dbReference>
<name>A0A7R9Y5I4_MICPS</name>
<evidence type="ECO:0000256" key="4">
    <source>
        <dbReference type="ARBA" id="ARBA00023002"/>
    </source>
</evidence>
<comment type="cofactor">
    <cofactor evidence="1">
        <name>FMN</name>
        <dbReference type="ChEBI" id="CHEBI:58210"/>
    </cofactor>
</comment>
<protein>
    <recommendedName>
        <fullName evidence="5">NADH:flavin oxidoreductase/NADH oxidase N-terminal domain-containing protein</fullName>
    </recommendedName>
</protein>
<keyword evidence="4" id="KW-0560">Oxidoreductase</keyword>
<dbReference type="PANTHER" id="PTHR22893">
    <property type="entry name" value="NADH OXIDOREDUCTASE-RELATED"/>
    <property type="match status" value="1"/>
</dbReference>
<dbReference type="FunFam" id="3.20.20.70:FF:000059">
    <property type="entry name" value="N-ethylmaleimide reductase, FMN-linked"/>
    <property type="match status" value="1"/>
</dbReference>